<evidence type="ECO:0008006" key="4">
    <source>
        <dbReference type="Google" id="ProtNLM"/>
    </source>
</evidence>
<keyword evidence="1" id="KW-0812">Transmembrane</keyword>
<keyword evidence="1" id="KW-1133">Transmembrane helix</keyword>
<comment type="caution">
    <text evidence="2">The sequence shown here is derived from an EMBL/GenBank/DDBJ whole genome shotgun (WGS) entry which is preliminary data.</text>
</comment>
<feature type="transmembrane region" description="Helical" evidence="1">
    <location>
        <begin position="15"/>
        <end position="34"/>
    </location>
</feature>
<protein>
    <recommendedName>
        <fullName evidence="4">Holin-like toxin</fullName>
    </recommendedName>
</protein>
<dbReference type="EMBL" id="BMIN01000007">
    <property type="protein sequence ID" value="GGD12031.1"/>
    <property type="molecule type" value="Genomic_DNA"/>
</dbReference>
<keyword evidence="3" id="KW-1185">Reference proteome</keyword>
<evidence type="ECO:0000313" key="3">
    <source>
        <dbReference type="Proteomes" id="UP000642571"/>
    </source>
</evidence>
<evidence type="ECO:0000313" key="2">
    <source>
        <dbReference type="EMBL" id="GGD12031.1"/>
    </source>
</evidence>
<dbReference type="Proteomes" id="UP000642571">
    <property type="component" value="Unassembled WGS sequence"/>
</dbReference>
<accession>A0ABQ1Q3G7</accession>
<reference evidence="3" key="1">
    <citation type="journal article" date="2019" name="Int. J. Syst. Evol. Microbiol.">
        <title>The Global Catalogue of Microorganisms (GCM) 10K type strain sequencing project: providing services to taxonomists for standard genome sequencing and annotation.</title>
        <authorList>
            <consortium name="The Broad Institute Genomics Platform"/>
            <consortium name="The Broad Institute Genome Sequencing Center for Infectious Disease"/>
            <person name="Wu L."/>
            <person name="Ma J."/>
        </authorList>
    </citation>
    <scope>NUCLEOTIDE SEQUENCE [LARGE SCALE GENOMIC DNA]</scope>
    <source>
        <strain evidence="3">CGMCC 1.15353</strain>
    </source>
</reference>
<organism evidence="2 3">
    <name type="scientific">Pontibacillus salipaludis</name>
    <dbReference type="NCBI Taxonomy" id="1697394"/>
    <lineage>
        <taxon>Bacteria</taxon>
        <taxon>Bacillati</taxon>
        <taxon>Bacillota</taxon>
        <taxon>Bacilli</taxon>
        <taxon>Bacillales</taxon>
        <taxon>Bacillaceae</taxon>
        <taxon>Pontibacillus</taxon>
    </lineage>
</organism>
<sequence>MDQSENIEGVYFGDMLIQFGVFIIVIAILTYLIIRKLKS</sequence>
<proteinExistence type="predicted"/>
<evidence type="ECO:0000256" key="1">
    <source>
        <dbReference type="SAM" id="Phobius"/>
    </source>
</evidence>
<name>A0ABQ1Q3G7_9BACI</name>
<gene>
    <name evidence="2" type="ORF">GCM10011389_19440</name>
</gene>
<keyword evidence="1" id="KW-0472">Membrane</keyword>